<keyword evidence="1" id="KW-0812">Transmembrane</keyword>
<sequence>MDRFRRAAWAALPLLLPLLATGPASAAPSTPSPSPSLTYGGLASVRPGDTLTIDARSGEASYGDTLHASVFMATGRLRMRDPLLTTTVTIACDARPGTQPVIRRGAGDVGPDEHPFRWARVRVLPVDENARRACRDKVKRLPAPDLEERWAPGDTWPQSEWDVRTFRAGSRVTLTDNDDEGADGHISLTSRAFADRPVLRGARAVLTATATLKCAAAPGLYVVYRHDAGQSGPDRPWARLRVAPAASGRSCSTDQAAAGSAGTSRAPVVAWTAGGVFLATAAGTLLFRRARNRRLGDQGARGRSAV</sequence>
<name>A0A426SDI4_9ACTN</name>
<evidence type="ECO:0000313" key="4">
    <source>
        <dbReference type="Proteomes" id="UP000276379"/>
    </source>
</evidence>
<feature type="signal peptide" evidence="2">
    <location>
        <begin position="1"/>
        <end position="26"/>
    </location>
</feature>
<dbReference type="Proteomes" id="UP000276379">
    <property type="component" value="Unassembled WGS sequence"/>
</dbReference>
<organism evidence="3 4">
    <name type="scientific">Streptomyces griseofuscus</name>
    <dbReference type="NCBI Taxonomy" id="146922"/>
    <lineage>
        <taxon>Bacteria</taxon>
        <taxon>Bacillati</taxon>
        <taxon>Actinomycetota</taxon>
        <taxon>Actinomycetes</taxon>
        <taxon>Kitasatosporales</taxon>
        <taxon>Streptomycetaceae</taxon>
        <taxon>Streptomyces</taxon>
    </lineage>
</organism>
<gene>
    <name evidence="3" type="ORF">CQW44_06275</name>
</gene>
<keyword evidence="2" id="KW-0732">Signal</keyword>
<feature type="transmembrane region" description="Helical" evidence="1">
    <location>
        <begin position="268"/>
        <end position="287"/>
    </location>
</feature>
<proteinExistence type="predicted"/>
<dbReference type="AlphaFoldDB" id="A0A426SDI4"/>
<evidence type="ECO:0000313" key="3">
    <source>
        <dbReference type="EMBL" id="RRQ88726.1"/>
    </source>
</evidence>
<feature type="chain" id="PRO_5019580505" evidence="2">
    <location>
        <begin position="27"/>
        <end position="306"/>
    </location>
</feature>
<reference evidence="3 4" key="1">
    <citation type="submission" date="2017-10" db="EMBL/GenBank/DDBJ databases">
        <title>Draft genome of actinobacteria isolated from guarana (Paullinia cupana (Mart.) Ducke.</title>
        <authorList>
            <person name="Siqueira K.A."/>
            <person name="Liotti R.G."/>
            <person name="Mendes T.A."/>
            <person name="Soares M.A."/>
        </authorList>
    </citation>
    <scope>NUCLEOTIDE SEQUENCE [LARGE SCALE GENOMIC DNA]</scope>
    <source>
        <strain evidence="3 4">199</strain>
    </source>
</reference>
<keyword evidence="4" id="KW-1185">Reference proteome</keyword>
<accession>A0A426SDI4</accession>
<evidence type="ECO:0000256" key="2">
    <source>
        <dbReference type="SAM" id="SignalP"/>
    </source>
</evidence>
<dbReference type="EMBL" id="PDES01000002">
    <property type="protein sequence ID" value="RRQ88726.1"/>
    <property type="molecule type" value="Genomic_DNA"/>
</dbReference>
<protein>
    <submittedName>
        <fullName evidence="3">Uncharacterized protein</fullName>
    </submittedName>
</protein>
<keyword evidence="1" id="KW-1133">Transmembrane helix</keyword>
<evidence type="ECO:0000256" key="1">
    <source>
        <dbReference type="SAM" id="Phobius"/>
    </source>
</evidence>
<keyword evidence="1" id="KW-0472">Membrane</keyword>
<comment type="caution">
    <text evidence="3">The sequence shown here is derived from an EMBL/GenBank/DDBJ whole genome shotgun (WGS) entry which is preliminary data.</text>
</comment>